<protein>
    <submittedName>
        <fullName evidence="1">Uncharacterized protein</fullName>
    </submittedName>
</protein>
<dbReference type="Proteomes" id="UP001054837">
    <property type="component" value="Unassembled WGS sequence"/>
</dbReference>
<comment type="caution">
    <text evidence="1">The sequence shown here is derived from an EMBL/GenBank/DDBJ whole genome shotgun (WGS) entry which is preliminary data.</text>
</comment>
<dbReference type="AlphaFoldDB" id="A0AAV4RKR9"/>
<reference evidence="1 2" key="1">
    <citation type="submission" date="2021-06" db="EMBL/GenBank/DDBJ databases">
        <title>Caerostris darwini draft genome.</title>
        <authorList>
            <person name="Kono N."/>
            <person name="Arakawa K."/>
        </authorList>
    </citation>
    <scope>NUCLEOTIDE SEQUENCE [LARGE SCALE GENOMIC DNA]</scope>
</reference>
<keyword evidence="2" id="KW-1185">Reference proteome</keyword>
<name>A0AAV4RKR9_9ARAC</name>
<dbReference type="EMBL" id="BPLQ01006245">
    <property type="protein sequence ID" value="GIY21092.1"/>
    <property type="molecule type" value="Genomic_DNA"/>
</dbReference>
<proteinExistence type="predicted"/>
<organism evidence="1 2">
    <name type="scientific">Caerostris darwini</name>
    <dbReference type="NCBI Taxonomy" id="1538125"/>
    <lineage>
        <taxon>Eukaryota</taxon>
        <taxon>Metazoa</taxon>
        <taxon>Ecdysozoa</taxon>
        <taxon>Arthropoda</taxon>
        <taxon>Chelicerata</taxon>
        <taxon>Arachnida</taxon>
        <taxon>Araneae</taxon>
        <taxon>Araneomorphae</taxon>
        <taxon>Entelegynae</taxon>
        <taxon>Araneoidea</taxon>
        <taxon>Araneidae</taxon>
        <taxon>Caerostris</taxon>
    </lineage>
</organism>
<evidence type="ECO:0000313" key="1">
    <source>
        <dbReference type="EMBL" id="GIY21092.1"/>
    </source>
</evidence>
<sequence length="180" mass="20148">MGIEEGGLEDTGTVRENLPLRKSRIENSNEQKYRSLAGKPFAKNIELTQVAEICNGDTRGRSTAGRDRGDSIIAWWRWSQAKRRNPVLYFICITNTKVQFVDYDADDVILDDADDVILDYAYDVILDDAVILDYAYDVILNDADDAILDADDAILDADDAAILDAADDVILQLILNLKFN</sequence>
<evidence type="ECO:0000313" key="2">
    <source>
        <dbReference type="Proteomes" id="UP001054837"/>
    </source>
</evidence>
<accession>A0AAV4RKR9</accession>
<gene>
    <name evidence="1" type="ORF">CDAR_42361</name>
</gene>